<evidence type="ECO:0000256" key="5">
    <source>
        <dbReference type="ARBA" id="ARBA00023136"/>
    </source>
</evidence>
<proteinExistence type="inferred from homology"/>
<evidence type="ECO:0000313" key="9">
    <source>
        <dbReference type="EMBL" id="POS83015.1"/>
    </source>
</evidence>
<feature type="transmembrane region" description="Helical" evidence="7">
    <location>
        <begin position="78"/>
        <end position="95"/>
    </location>
</feature>
<evidence type="ECO:0000313" key="10">
    <source>
        <dbReference type="Proteomes" id="UP000237438"/>
    </source>
</evidence>
<keyword evidence="10" id="KW-1185">Reference proteome</keyword>
<dbReference type="InterPro" id="IPR006634">
    <property type="entry name" value="TLC-dom"/>
</dbReference>
<protein>
    <recommendedName>
        <fullName evidence="8">TLC domain-containing protein</fullName>
    </recommendedName>
</protein>
<sequence>MGASSPTSPLSQETSENVTSTAESMQREKDDIEIEDSIHTLQSARFHVCGTVLENEKYSRKEKGPMEIVCGWIVEHQIGLPINLLALLFLTHICFPRARRHSRKFFQLSYYNSDSGQYGAGFNDAWMVFYWIVVFTGLRAAVINYGMMELAKKGGIKVKRDQIRFAEQAWLLVYYLVFWSLGMIAKCLKYLGYTTLCDFTFGLFMLIWFVTRHILYVTIMWSVYVDSSKNIPYGCYYGNAKNLTGPYSLPDRFNYILRPFYDPDGPICHSKTIVSGFLSTLFFLQVIILLWFWMIVQVAIRVLRGGQADDSRSDDEEIVDEKVVLESNEMDVCLRQEPNVESINLKGKIFSVGRSRYIGKGSCHATGVSLPGHKDPKDLLGRIGCDKGM</sequence>
<dbReference type="PANTHER" id="PTHR12560">
    <property type="entry name" value="LONGEVITY ASSURANCE FACTOR 1 LAG1"/>
    <property type="match status" value="1"/>
</dbReference>
<feature type="domain" description="TLC" evidence="8">
    <location>
        <begin position="184"/>
        <end position="297"/>
    </location>
</feature>
<evidence type="ECO:0000256" key="4">
    <source>
        <dbReference type="ARBA" id="ARBA00022989"/>
    </source>
</evidence>
<dbReference type="GO" id="GO:0016020">
    <property type="term" value="C:membrane"/>
    <property type="evidence" value="ECO:0007669"/>
    <property type="project" value="UniProtKB-SubCell"/>
</dbReference>
<evidence type="ECO:0000256" key="3">
    <source>
        <dbReference type="ARBA" id="ARBA00022692"/>
    </source>
</evidence>
<feature type="transmembrane region" description="Helical" evidence="7">
    <location>
        <begin position="128"/>
        <end position="148"/>
    </location>
</feature>
<dbReference type="GO" id="GO:0050291">
    <property type="term" value="F:sphingosine N-acyltransferase activity"/>
    <property type="evidence" value="ECO:0007669"/>
    <property type="project" value="InterPro"/>
</dbReference>
<evidence type="ECO:0000256" key="1">
    <source>
        <dbReference type="ARBA" id="ARBA00004141"/>
    </source>
</evidence>
<evidence type="ECO:0000256" key="6">
    <source>
        <dbReference type="SAM" id="MobiDB-lite"/>
    </source>
</evidence>
<dbReference type="AlphaFoldDB" id="A0A2S4PLS8"/>
<evidence type="ECO:0000256" key="7">
    <source>
        <dbReference type="SAM" id="Phobius"/>
    </source>
</evidence>
<name>A0A2S4PLS8_9PEZI</name>
<comment type="subcellular location">
    <subcellularLocation>
        <location evidence="1">Membrane</location>
        <topology evidence="1">Multi-pass membrane protein</topology>
    </subcellularLocation>
</comment>
<dbReference type="Pfam" id="PF03798">
    <property type="entry name" value="TRAM_LAG1_CLN8"/>
    <property type="match status" value="1"/>
</dbReference>
<keyword evidence="5 7" id="KW-0472">Membrane</keyword>
<dbReference type="STRING" id="225359.A0A2S4PLS8"/>
<keyword evidence="3 7" id="KW-0812">Transmembrane</keyword>
<organism evidence="9 10">
    <name type="scientific">Erysiphe pulchra</name>
    <dbReference type="NCBI Taxonomy" id="225359"/>
    <lineage>
        <taxon>Eukaryota</taxon>
        <taxon>Fungi</taxon>
        <taxon>Dikarya</taxon>
        <taxon>Ascomycota</taxon>
        <taxon>Pezizomycotina</taxon>
        <taxon>Leotiomycetes</taxon>
        <taxon>Erysiphales</taxon>
        <taxon>Erysiphaceae</taxon>
        <taxon>Erysiphe</taxon>
    </lineage>
</organism>
<gene>
    <name evidence="9" type="ORF">EPUL_005895</name>
</gene>
<dbReference type="Proteomes" id="UP000237438">
    <property type="component" value="Unassembled WGS sequence"/>
</dbReference>
<feature type="transmembrane region" description="Helical" evidence="7">
    <location>
        <begin position="200"/>
        <end position="224"/>
    </location>
</feature>
<feature type="transmembrane region" description="Helical" evidence="7">
    <location>
        <begin position="282"/>
        <end position="303"/>
    </location>
</feature>
<dbReference type="GO" id="GO:0046513">
    <property type="term" value="P:ceramide biosynthetic process"/>
    <property type="evidence" value="ECO:0007669"/>
    <property type="project" value="InterPro"/>
</dbReference>
<dbReference type="InterPro" id="IPR016439">
    <property type="entry name" value="Lag1/Lac1-like"/>
</dbReference>
<feature type="compositionally biased region" description="Polar residues" evidence="6">
    <location>
        <begin position="1"/>
        <end position="24"/>
    </location>
</feature>
<accession>A0A2S4PLS8</accession>
<evidence type="ECO:0000256" key="2">
    <source>
        <dbReference type="ARBA" id="ARBA00009808"/>
    </source>
</evidence>
<reference evidence="9 10" key="1">
    <citation type="submission" date="2017-10" db="EMBL/GenBank/DDBJ databases">
        <title>Development of genomic resources for the powdery mildew, Erysiphe pulchra.</title>
        <authorList>
            <person name="Wadl P.A."/>
            <person name="Mack B.M."/>
            <person name="Moore G."/>
            <person name="Beltz S.B."/>
        </authorList>
    </citation>
    <scope>NUCLEOTIDE SEQUENCE [LARGE SCALE GENOMIC DNA]</scope>
    <source>
        <strain evidence="9">Cflorida</strain>
    </source>
</reference>
<comment type="caution">
    <text evidence="9">The sequence shown here is derived from an EMBL/GenBank/DDBJ whole genome shotgun (WGS) entry which is preliminary data.</text>
</comment>
<comment type="similarity">
    <text evidence="2">Belongs to the sphingosine N-acyltransferase family.</text>
</comment>
<keyword evidence="4 7" id="KW-1133">Transmembrane helix</keyword>
<dbReference type="OrthoDB" id="537032at2759"/>
<evidence type="ECO:0000259" key="8">
    <source>
        <dbReference type="Pfam" id="PF03798"/>
    </source>
</evidence>
<dbReference type="PANTHER" id="PTHR12560:SF0">
    <property type="entry name" value="LD18904P"/>
    <property type="match status" value="1"/>
</dbReference>
<feature type="region of interest" description="Disordered" evidence="6">
    <location>
        <begin position="1"/>
        <end position="29"/>
    </location>
</feature>
<dbReference type="EMBL" id="PEDP01001985">
    <property type="protein sequence ID" value="POS83015.1"/>
    <property type="molecule type" value="Genomic_DNA"/>
</dbReference>
<feature type="transmembrane region" description="Helical" evidence="7">
    <location>
        <begin position="168"/>
        <end position="188"/>
    </location>
</feature>